<feature type="transmembrane region" description="Helical" evidence="6">
    <location>
        <begin position="244"/>
        <end position="266"/>
    </location>
</feature>
<evidence type="ECO:0000313" key="9">
    <source>
        <dbReference type="Proteomes" id="UP000054266"/>
    </source>
</evidence>
<dbReference type="InterPro" id="IPR011701">
    <property type="entry name" value="MFS"/>
</dbReference>
<dbReference type="InterPro" id="IPR020846">
    <property type="entry name" value="MFS_dom"/>
</dbReference>
<dbReference type="HOGENOM" id="CLU_008455_1_1_1"/>
<organism evidence="8 9">
    <name type="scientific">Phialophora macrospora</name>
    <dbReference type="NCBI Taxonomy" id="1851006"/>
    <lineage>
        <taxon>Eukaryota</taxon>
        <taxon>Fungi</taxon>
        <taxon>Dikarya</taxon>
        <taxon>Ascomycota</taxon>
        <taxon>Pezizomycotina</taxon>
        <taxon>Eurotiomycetes</taxon>
        <taxon>Chaetothyriomycetidae</taxon>
        <taxon>Chaetothyriales</taxon>
        <taxon>Herpotrichiellaceae</taxon>
        <taxon>Phialophora</taxon>
    </lineage>
</organism>
<keyword evidence="9" id="KW-1185">Reference proteome</keyword>
<evidence type="ECO:0000256" key="3">
    <source>
        <dbReference type="ARBA" id="ARBA00022989"/>
    </source>
</evidence>
<dbReference type="FunFam" id="1.20.1250.20:FF:000460">
    <property type="entry name" value="MFS multidrug transporter, putative"/>
    <property type="match status" value="1"/>
</dbReference>
<feature type="transmembrane region" description="Helical" evidence="6">
    <location>
        <begin position="497"/>
        <end position="516"/>
    </location>
</feature>
<feature type="transmembrane region" description="Helical" evidence="6">
    <location>
        <begin position="183"/>
        <end position="205"/>
    </location>
</feature>
<feature type="transmembrane region" description="Helical" evidence="6">
    <location>
        <begin position="217"/>
        <end position="238"/>
    </location>
</feature>
<dbReference type="Pfam" id="PF07690">
    <property type="entry name" value="MFS_1"/>
    <property type="match status" value="1"/>
</dbReference>
<evidence type="ECO:0000259" key="7">
    <source>
        <dbReference type="PROSITE" id="PS50850"/>
    </source>
</evidence>
<feature type="transmembrane region" description="Helical" evidence="6">
    <location>
        <begin position="125"/>
        <end position="146"/>
    </location>
</feature>
<keyword evidence="3 6" id="KW-1133">Transmembrane helix</keyword>
<protein>
    <recommendedName>
        <fullName evidence="7">Major facilitator superfamily (MFS) profile domain-containing protein</fullName>
    </recommendedName>
</protein>
<feature type="transmembrane region" description="Helical" evidence="6">
    <location>
        <begin position="91"/>
        <end position="113"/>
    </location>
</feature>
<evidence type="ECO:0000256" key="6">
    <source>
        <dbReference type="SAM" id="Phobius"/>
    </source>
</evidence>
<feature type="transmembrane region" description="Helical" evidence="6">
    <location>
        <begin position="363"/>
        <end position="383"/>
    </location>
</feature>
<evidence type="ECO:0000256" key="1">
    <source>
        <dbReference type="ARBA" id="ARBA00004141"/>
    </source>
</evidence>
<feature type="transmembrane region" description="Helical" evidence="6">
    <location>
        <begin position="158"/>
        <end position="177"/>
    </location>
</feature>
<evidence type="ECO:0000256" key="5">
    <source>
        <dbReference type="SAM" id="MobiDB-lite"/>
    </source>
</evidence>
<feature type="domain" description="Major facilitator superfamily (MFS) profile" evidence="7">
    <location>
        <begin position="91"/>
        <end position="526"/>
    </location>
</feature>
<dbReference type="InterPro" id="IPR036259">
    <property type="entry name" value="MFS_trans_sf"/>
</dbReference>
<accession>A0A0D2D5T6</accession>
<dbReference type="PROSITE" id="PS50850">
    <property type="entry name" value="MFS"/>
    <property type="match status" value="1"/>
</dbReference>
<dbReference type="SUPFAM" id="SSF103473">
    <property type="entry name" value="MFS general substrate transporter"/>
    <property type="match status" value="1"/>
</dbReference>
<feature type="transmembrane region" description="Helical" evidence="6">
    <location>
        <begin position="404"/>
        <end position="423"/>
    </location>
</feature>
<proteinExistence type="predicted"/>
<feature type="transmembrane region" description="Helical" evidence="6">
    <location>
        <begin position="429"/>
        <end position="451"/>
    </location>
</feature>
<reference evidence="8 9" key="1">
    <citation type="submission" date="2015-01" db="EMBL/GenBank/DDBJ databases">
        <title>The Genome Sequence of Capronia semiimmersa CBS27337.</title>
        <authorList>
            <consortium name="The Broad Institute Genomics Platform"/>
            <person name="Cuomo C."/>
            <person name="de Hoog S."/>
            <person name="Gorbushina A."/>
            <person name="Stielow B."/>
            <person name="Teixiera M."/>
            <person name="Abouelleil A."/>
            <person name="Chapman S.B."/>
            <person name="Priest M."/>
            <person name="Young S.K."/>
            <person name="Wortman J."/>
            <person name="Nusbaum C."/>
            <person name="Birren B."/>
        </authorList>
    </citation>
    <scope>NUCLEOTIDE SEQUENCE [LARGE SCALE GENOMIC DNA]</scope>
    <source>
        <strain evidence="8 9">CBS 27337</strain>
    </source>
</reference>
<dbReference type="PANTHER" id="PTHR23502:SF33">
    <property type="entry name" value="MAJOR FACILITATOR SUPERFAMILY (MFS) PROFILE DOMAIN-CONTAINING PROTEIN-RELATED"/>
    <property type="match status" value="1"/>
</dbReference>
<dbReference type="Gene3D" id="1.20.1250.20">
    <property type="entry name" value="MFS general substrate transporter like domains"/>
    <property type="match status" value="1"/>
</dbReference>
<dbReference type="STRING" id="5601.A0A0D2D5T6"/>
<evidence type="ECO:0000256" key="2">
    <source>
        <dbReference type="ARBA" id="ARBA00022692"/>
    </source>
</evidence>
<feature type="region of interest" description="Disordered" evidence="5">
    <location>
        <begin position="1"/>
        <end position="83"/>
    </location>
</feature>
<feature type="transmembrane region" description="Helical" evidence="6">
    <location>
        <begin position="316"/>
        <end position="343"/>
    </location>
</feature>
<dbReference type="GO" id="GO:0022857">
    <property type="term" value="F:transmembrane transporter activity"/>
    <property type="evidence" value="ECO:0007669"/>
    <property type="project" value="InterPro"/>
</dbReference>
<keyword evidence="2 6" id="KW-0812">Transmembrane</keyword>
<dbReference type="PANTHER" id="PTHR23502">
    <property type="entry name" value="MAJOR FACILITATOR SUPERFAMILY"/>
    <property type="match status" value="1"/>
</dbReference>
<evidence type="ECO:0000256" key="4">
    <source>
        <dbReference type="ARBA" id="ARBA00023136"/>
    </source>
</evidence>
<name>A0A0D2D5T6_9EURO</name>
<dbReference type="AlphaFoldDB" id="A0A0D2D5T6"/>
<dbReference type="GO" id="GO:0016020">
    <property type="term" value="C:membrane"/>
    <property type="evidence" value="ECO:0007669"/>
    <property type="project" value="UniProtKB-SubCell"/>
</dbReference>
<sequence length="531" mass="58357">MASKSDHNIGNHSDGSLPSLARGSSSSSDRPSQPQRTADPSPTPSGMAKQVPTSSNDPFPHQDLEKGIVGWDGPDDPENPRNWPTRQKWTVLLLVSSMTLISPFSSSVFAPAASFMSEDFHNTSTISTTFSVSVYVLGYAIGPLFFSPMSEMYGRQIVLNAATVHFVLWQIGCALSPNISSLIVFRLLTGMGGSACLTLGGGAIADMYEKEQRGTAMSIFTFGPLFGPVLGPICGGFIAERAGWRWVFWTLLIAGGTCTSIIILCYRETNPTILIRRKTGHLAKELNRPDLRSCYDSVQDDRSSLRLLIHALTRPLRMLCLSPIVASLAIYLALIYGCLYLLFTTVTLVFQETYKWRPELTGLAYIGLGLGFICGQVLFGLTSDRTVRRLVTRNNGNYQPEMRLTMCLFYACFVPISFFWYGWSIQAQVHWISPTIGLFPFGFGMIGIFISIQTYIVDAYPRFAASGIAAITVTRSFFGAFLPLAGPSMFDTLGYGWGNSLLGFITLALVPVPVLLRLYGGILREKFPVNF</sequence>
<keyword evidence="4 6" id="KW-0472">Membrane</keyword>
<comment type="subcellular location">
    <subcellularLocation>
        <location evidence="1">Membrane</location>
        <topology evidence="1">Multi-pass membrane protein</topology>
    </subcellularLocation>
</comment>
<evidence type="ECO:0000313" key="8">
    <source>
        <dbReference type="EMBL" id="KIW72946.1"/>
    </source>
</evidence>
<dbReference type="CDD" id="cd17323">
    <property type="entry name" value="MFS_Tpo1_MDR_like"/>
    <property type="match status" value="1"/>
</dbReference>
<gene>
    <name evidence="8" type="ORF">PV04_01104</name>
</gene>
<feature type="transmembrane region" description="Helical" evidence="6">
    <location>
        <begin position="463"/>
        <end position="485"/>
    </location>
</feature>
<feature type="compositionally biased region" description="Low complexity" evidence="5">
    <location>
        <begin position="15"/>
        <end position="32"/>
    </location>
</feature>
<dbReference type="Proteomes" id="UP000054266">
    <property type="component" value="Unassembled WGS sequence"/>
</dbReference>
<dbReference type="EMBL" id="KN846956">
    <property type="protein sequence ID" value="KIW72946.1"/>
    <property type="molecule type" value="Genomic_DNA"/>
</dbReference>